<accession>A0A5E4YSJ1</accession>
<evidence type="ECO:0000313" key="4">
    <source>
        <dbReference type="Proteomes" id="UP000414233"/>
    </source>
</evidence>
<proteinExistence type="predicted"/>
<keyword evidence="4" id="KW-1185">Reference proteome</keyword>
<dbReference type="Pfam" id="PF00545">
    <property type="entry name" value="Ribonuclease"/>
    <property type="match status" value="1"/>
</dbReference>
<dbReference type="CDD" id="cd00607">
    <property type="entry name" value="RNase_Sa"/>
    <property type="match status" value="1"/>
</dbReference>
<dbReference type="GO" id="GO:0004521">
    <property type="term" value="F:RNA endonuclease activity"/>
    <property type="evidence" value="ECO:0007669"/>
    <property type="project" value="InterPro"/>
</dbReference>
<dbReference type="GO" id="GO:0003723">
    <property type="term" value="F:RNA binding"/>
    <property type="evidence" value="ECO:0007669"/>
    <property type="project" value="InterPro"/>
</dbReference>
<dbReference type="InterPro" id="IPR000026">
    <property type="entry name" value="N1-like"/>
</dbReference>
<keyword evidence="2 3" id="KW-0378">Hydrolase</keyword>
<dbReference type="Proteomes" id="UP000414233">
    <property type="component" value="Unassembled WGS sequence"/>
</dbReference>
<evidence type="ECO:0000256" key="2">
    <source>
        <dbReference type="ARBA" id="ARBA00022801"/>
    </source>
</evidence>
<dbReference type="EC" id="3.1.27.3" evidence="3"/>
<dbReference type="InterPro" id="IPR016191">
    <property type="entry name" value="Ribonuclease/ribotoxin"/>
</dbReference>
<protein>
    <submittedName>
        <fullName evidence="3">Guanyl-specific ribonuclease Sa</fullName>
        <ecNumber evidence="3">3.1.27.3</ecNumber>
    </submittedName>
</protein>
<gene>
    <name evidence="3" type="primary">rnaSA</name>
    <name evidence="3" type="ORF">PTE30175_04635</name>
</gene>
<dbReference type="AlphaFoldDB" id="A0A5E4YSJ1"/>
<dbReference type="SUPFAM" id="SSF53933">
    <property type="entry name" value="Microbial ribonucleases"/>
    <property type="match status" value="1"/>
</dbReference>
<organism evidence="3 4">
    <name type="scientific">Pandoraea terrae</name>
    <dbReference type="NCBI Taxonomy" id="1537710"/>
    <lineage>
        <taxon>Bacteria</taxon>
        <taxon>Pseudomonadati</taxon>
        <taxon>Pseudomonadota</taxon>
        <taxon>Betaproteobacteria</taxon>
        <taxon>Burkholderiales</taxon>
        <taxon>Burkholderiaceae</taxon>
        <taxon>Pandoraea</taxon>
    </lineage>
</organism>
<dbReference type="GO" id="GO:0016787">
    <property type="term" value="F:hydrolase activity"/>
    <property type="evidence" value="ECO:0007669"/>
    <property type="project" value="UniProtKB-KW"/>
</dbReference>
<sequence length="132" mass="14656">MGRWLHRGIVALTAASGLFLGGTDGMARTHEPLLTDTSAAVSVADLPREAQRTLTLIAQGGPFPYAKDGVVFGNFEKRLPKMPRGYYHEYTVPTPGARNRGARRIICGGDQRAANECFYTQDHYNSFRRIRE</sequence>
<evidence type="ECO:0000313" key="3">
    <source>
        <dbReference type="EMBL" id="VVE51751.1"/>
    </source>
</evidence>
<evidence type="ECO:0000256" key="1">
    <source>
        <dbReference type="ARBA" id="ARBA00022722"/>
    </source>
</evidence>
<dbReference type="Gene3D" id="3.10.450.30">
    <property type="entry name" value="Microbial ribonucleases"/>
    <property type="match status" value="1"/>
</dbReference>
<keyword evidence="1" id="KW-0540">Nuclease</keyword>
<dbReference type="EMBL" id="CABPRZ010000026">
    <property type="protein sequence ID" value="VVE51751.1"/>
    <property type="molecule type" value="Genomic_DNA"/>
</dbReference>
<name>A0A5E4YSJ1_9BURK</name>
<reference evidence="3 4" key="1">
    <citation type="submission" date="2019-08" db="EMBL/GenBank/DDBJ databases">
        <authorList>
            <person name="Peeters C."/>
        </authorList>
    </citation>
    <scope>NUCLEOTIDE SEQUENCE [LARGE SCALE GENOMIC DNA]</scope>
    <source>
        <strain evidence="3 4">LMG 30175</strain>
    </source>
</reference>